<sequence length="110" mass="12115">MGFRSVGVDEDDREIAAVEDDPTVKSLIKSALTLDKCAVPRRAMSLHTAPLSPSPLSASTCKLDSFVSAAITISLPGAWDKPEEFYHIPFIGTRRRDKLHYPARACRRGM</sequence>
<name>A0A9P0HU09_NEZVI</name>
<accession>A0A9P0HU09</accession>
<reference evidence="1" key="1">
    <citation type="submission" date="2022-01" db="EMBL/GenBank/DDBJ databases">
        <authorList>
            <person name="King R."/>
        </authorList>
    </citation>
    <scope>NUCLEOTIDE SEQUENCE</scope>
</reference>
<proteinExistence type="predicted"/>
<evidence type="ECO:0000313" key="2">
    <source>
        <dbReference type="Proteomes" id="UP001152798"/>
    </source>
</evidence>
<dbReference type="AlphaFoldDB" id="A0A9P0HU09"/>
<gene>
    <name evidence="1" type="ORF">NEZAVI_LOCUS15111</name>
</gene>
<keyword evidence="2" id="KW-1185">Reference proteome</keyword>
<organism evidence="1 2">
    <name type="scientific">Nezara viridula</name>
    <name type="common">Southern green stink bug</name>
    <name type="synonym">Cimex viridulus</name>
    <dbReference type="NCBI Taxonomy" id="85310"/>
    <lineage>
        <taxon>Eukaryota</taxon>
        <taxon>Metazoa</taxon>
        <taxon>Ecdysozoa</taxon>
        <taxon>Arthropoda</taxon>
        <taxon>Hexapoda</taxon>
        <taxon>Insecta</taxon>
        <taxon>Pterygota</taxon>
        <taxon>Neoptera</taxon>
        <taxon>Paraneoptera</taxon>
        <taxon>Hemiptera</taxon>
        <taxon>Heteroptera</taxon>
        <taxon>Panheteroptera</taxon>
        <taxon>Pentatomomorpha</taxon>
        <taxon>Pentatomoidea</taxon>
        <taxon>Pentatomidae</taxon>
        <taxon>Pentatominae</taxon>
        <taxon>Nezara</taxon>
    </lineage>
</organism>
<evidence type="ECO:0000313" key="1">
    <source>
        <dbReference type="EMBL" id="CAH1407391.1"/>
    </source>
</evidence>
<dbReference type="EMBL" id="OV725083">
    <property type="protein sequence ID" value="CAH1407391.1"/>
    <property type="molecule type" value="Genomic_DNA"/>
</dbReference>
<dbReference type="Proteomes" id="UP001152798">
    <property type="component" value="Chromosome 7"/>
</dbReference>
<protein>
    <submittedName>
        <fullName evidence="1">Uncharacterized protein</fullName>
    </submittedName>
</protein>